<evidence type="ECO:0008006" key="5">
    <source>
        <dbReference type="Google" id="ProtNLM"/>
    </source>
</evidence>
<keyword evidence="2" id="KW-0732">Signal</keyword>
<comment type="caution">
    <text evidence="3">The sequence shown here is derived from an EMBL/GenBank/DDBJ whole genome shotgun (WGS) entry which is preliminary data.</text>
</comment>
<protein>
    <recommendedName>
        <fullName evidence="5">LTXXQ motif family protein</fullName>
    </recommendedName>
</protein>
<reference evidence="3 4" key="1">
    <citation type="submission" date="2018-04" db="EMBL/GenBank/DDBJ databases">
        <title>Genomic Encyclopedia of Archaeal and Bacterial Type Strains, Phase II (KMG-II): from individual species to whole genera.</title>
        <authorList>
            <person name="Goeker M."/>
        </authorList>
    </citation>
    <scope>NUCLEOTIDE SEQUENCE [LARGE SCALE GENOMIC DNA]</scope>
    <source>
        <strain evidence="3 4">DSM 25731</strain>
    </source>
</reference>
<accession>A0A2T6C1Z0</accession>
<evidence type="ECO:0000256" key="2">
    <source>
        <dbReference type="SAM" id="SignalP"/>
    </source>
</evidence>
<feature type="region of interest" description="Disordered" evidence="1">
    <location>
        <begin position="96"/>
        <end position="118"/>
    </location>
</feature>
<dbReference type="RefSeq" id="WP_146169777.1">
    <property type="nucleotide sequence ID" value="NZ_QBKT01000003.1"/>
</dbReference>
<name>A0A2T6C1Z0_9FLAO</name>
<feature type="signal peptide" evidence="2">
    <location>
        <begin position="1"/>
        <end position="20"/>
    </location>
</feature>
<evidence type="ECO:0000313" key="4">
    <source>
        <dbReference type="Proteomes" id="UP000244090"/>
    </source>
</evidence>
<keyword evidence="4" id="KW-1185">Reference proteome</keyword>
<feature type="compositionally biased region" description="Basic residues" evidence="1">
    <location>
        <begin position="101"/>
        <end position="118"/>
    </location>
</feature>
<evidence type="ECO:0000313" key="3">
    <source>
        <dbReference type="EMBL" id="PTX62340.1"/>
    </source>
</evidence>
<dbReference type="Proteomes" id="UP000244090">
    <property type="component" value="Unassembled WGS sequence"/>
</dbReference>
<gene>
    <name evidence="3" type="ORF">C8N46_103440</name>
</gene>
<dbReference type="AlphaFoldDB" id="A0A2T6C1Z0"/>
<dbReference type="EMBL" id="QBKT01000003">
    <property type="protein sequence ID" value="PTX62340.1"/>
    <property type="molecule type" value="Genomic_DNA"/>
</dbReference>
<sequence>MKKLLFICLFVLGFATTAVAQNKKMIAKAEKKIEKINTQITSVDSSLALSDAQKEQITAIEIKTAKAIKALRKEISDKDELKEKVKELNKEAGKEISKNVLTKKQRKARSTYRKQNKN</sequence>
<organism evidence="3 4">
    <name type="scientific">Kordia periserrulae</name>
    <dbReference type="NCBI Taxonomy" id="701523"/>
    <lineage>
        <taxon>Bacteria</taxon>
        <taxon>Pseudomonadati</taxon>
        <taxon>Bacteroidota</taxon>
        <taxon>Flavobacteriia</taxon>
        <taxon>Flavobacteriales</taxon>
        <taxon>Flavobacteriaceae</taxon>
        <taxon>Kordia</taxon>
    </lineage>
</organism>
<evidence type="ECO:0000256" key="1">
    <source>
        <dbReference type="SAM" id="MobiDB-lite"/>
    </source>
</evidence>
<proteinExistence type="predicted"/>
<feature type="chain" id="PRO_5015624868" description="LTXXQ motif family protein" evidence="2">
    <location>
        <begin position="21"/>
        <end position="118"/>
    </location>
</feature>